<dbReference type="Pfam" id="PF00535">
    <property type="entry name" value="Glycos_transf_2"/>
    <property type="match status" value="1"/>
</dbReference>
<dbReference type="Gene3D" id="3.90.550.10">
    <property type="entry name" value="Spore Coat Polysaccharide Biosynthesis Protein SpsA, Chain A"/>
    <property type="match status" value="1"/>
</dbReference>
<dbReference type="PANTHER" id="PTHR43630:SF1">
    <property type="entry name" value="POLY-BETA-1,6-N-ACETYL-D-GLUCOSAMINE SYNTHASE"/>
    <property type="match status" value="1"/>
</dbReference>
<keyword evidence="2" id="KW-0328">Glycosyltransferase</keyword>
<evidence type="ECO:0000256" key="1">
    <source>
        <dbReference type="ARBA" id="ARBA00006739"/>
    </source>
</evidence>
<evidence type="ECO:0000313" key="7">
    <source>
        <dbReference type="EMBL" id="SBO99585.1"/>
    </source>
</evidence>
<dbReference type="InterPro" id="IPR001173">
    <property type="entry name" value="Glyco_trans_2-like"/>
</dbReference>
<dbReference type="PANTHER" id="PTHR43630">
    <property type="entry name" value="POLY-BETA-1,6-N-ACETYL-D-GLUCOSAMINE SYNTHASE"/>
    <property type="match status" value="1"/>
</dbReference>
<accession>A0A1M4EL73</accession>
<sequence length="465" mass="50463">MTPLPTPTPIPTPASTATTALTSALTTAITPPPTTAITPAVTTAITPALTAAITPAVTTAITPAVTTATTPALTTDMAPALTTAAVTPTPIHDAARNPARASPSPSSSLSSSRSPSPLTVTVIIPAHNEELGLPATLRSIKSQTIPPDKIIVIDDASTDHTGAIAASYGVTVLRPPHNLGSKAKAQNHALPHCDTDLILAVDADTVLSPDYIEHLKPAFHDPAVQIAAGNVQTRFTRTPWERGRSTEYLFGFHWHRPIQQLANSPMVCSGCCSMFRRTALTESGGFPERTIVEDMDFTWSQQLAGRRAVYVSDAVAWAADPESLTYLRKQVWRWMAGFMQNVRLHLPRLLTRKPMLATWIIVALLEILIAPLWWATPLLLTTAFHEPITHTLAWWTGGELILTVPALLYAARRRHLPITQVLLNLPFVYLNKAVNLYYAWKALLVELILVPLHLSQGLVIYEKGR</sequence>
<dbReference type="CDD" id="cd06423">
    <property type="entry name" value="CESA_like"/>
    <property type="match status" value="1"/>
</dbReference>
<gene>
    <name evidence="7" type="ORF">BN4615_P9101</name>
</gene>
<proteinExistence type="inferred from homology"/>
<dbReference type="GO" id="GO:0016757">
    <property type="term" value="F:glycosyltransferase activity"/>
    <property type="evidence" value="ECO:0007669"/>
    <property type="project" value="UniProtKB-KW"/>
</dbReference>
<dbReference type="RefSeq" id="WP_263657396.1">
    <property type="nucleotide sequence ID" value="NZ_CP084058.1"/>
</dbReference>
<dbReference type="AlphaFoldDB" id="A0A1M4EL73"/>
<dbReference type="SUPFAM" id="SSF53448">
    <property type="entry name" value="Nucleotide-diphospho-sugar transferases"/>
    <property type="match status" value="1"/>
</dbReference>
<keyword evidence="5" id="KW-0812">Transmembrane</keyword>
<reference evidence="7" key="1">
    <citation type="submission" date="2016-04" db="EMBL/GenBank/DDBJ databases">
        <authorList>
            <person name="Evans L.H."/>
            <person name="Alamgir A."/>
            <person name="Owens N."/>
            <person name="Weber N.D."/>
            <person name="Virtaneva K."/>
            <person name="Barbian K."/>
            <person name="Babar A."/>
            <person name="Rosenke K."/>
        </authorList>
    </citation>
    <scope>NUCLEOTIDE SEQUENCE</scope>
    <source>
        <strain evidence="7">Nono1</strain>
    </source>
</reference>
<evidence type="ECO:0000256" key="4">
    <source>
        <dbReference type="SAM" id="MobiDB-lite"/>
    </source>
</evidence>
<keyword evidence="5" id="KW-0472">Membrane</keyword>
<dbReference type="InterPro" id="IPR029044">
    <property type="entry name" value="Nucleotide-diphossugar_trans"/>
</dbReference>
<dbReference type="EMBL" id="LT559118">
    <property type="protein sequence ID" value="SBO99585.1"/>
    <property type="molecule type" value="Genomic_DNA"/>
</dbReference>
<feature type="transmembrane region" description="Helical" evidence="5">
    <location>
        <begin position="392"/>
        <end position="411"/>
    </location>
</feature>
<feature type="compositionally biased region" description="Low complexity" evidence="4">
    <location>
        <begin position="98"/>
        <end position="116"/>
    </location>
</feature>
<keyword evidence="3" id="KW-0808">Transferase</keyword>
<protein>
    <recommendedName>
        <fullName evidence="6">Glycosyltransferase 2-like domain-containing protein</fullName>
    </recommendedName>
</protein>
<evidence type="ECO:0000259" key="6">
    <source>
        <dbReference type="Pfam" id="PF00535"/>
    </source>
</evidence>
<organism evidence="7">
    <name type="scientific">Nonomuraea gerenzanensis</name>
    <dbReference type="NCBI Taxonomy" id="93944"/>
    <lineage>
        <taxon>Bacteria</taxon>
        <taxon>Bacillati</taxon>
        <taxon>Actinomycetota</taxon>
        <taxon>Actinomycetes</taxon>
        <taxon>Streptosporangiales</taxon>
        <taxon>Streptosporangiaceae</taxon>
        <taxon>Nonomuraea</taxon>
    </lineage>
</organism>
<feature type="domain" description="Glycosyltransferase 2-like" evidence="6">
    <location>
        <begin position="121"/>
        <end position="281"/>
    </location>
</feature>
<comment type="similarity">
    <text evidence="1">Belongs to the glycosyltransferase 2 family.</text>
</comment>
<evidence type="ECO:0000256" key="5">
    <source>
        <dbReference type="SAM" id="Phobius"/>
    </source>
</evidence>
<feature type="region of interest" description="Disordered" evidence="4">
    <location>
        <begin position="93"/>
        <end position="116"/>
    </location>
</feature>
<evidence type="ECO:0000256" key="3">
    <source>
        <dbReference type="ARBA" id="ARBA00022679"/>
    </source>
</evidence>
<evidence type="ECO:0000256" key="2">
    <source>
        <dbReference type="ARBA" id="ARBA00022676"/>
    </source>
</evidence>
<keyword evidence="5" id="KW-1133">Transmembrane helix</keyword>
<name>A0A1M4EL73_9ACTN</name>
<feature type="transmembrane region" description="Helical" evidence="5">
    <location>
        <begin position="356"/>
        <end position="380"/>
    </location>
</feature>